<dbReference type="InterPro" id="IPR011598">
    <property type="entry name" value="bHLH_dom"/>
</dbReference>
<keyword evidence="4" id="KW-0539">Nucleus</keyword>
<proteinExistence type="predicted"/>
<gene>
    <name evidence="7" type="ORF">FJT64_006070</name>
</gene>
<dbReference type="GO" id="GO:0005634">
    <property type="term" value="C:nucleus"/>
    <property type="evidence" value="ECO:0007669"/>
    <property type="project" value="UniProtKB-SubCell"/>
</dbReference>
<evidence type="ECO:0000259" key="6">
    <source>
        <dbReference type="PROSITE" id="PS50888"/>
    </source>
</evidence>
<evidence type="ECO:0000256" key="5">
    <source>
        <dbReference type="SAM" id="MobiDB-lite"/>
    </source>
</evidence>
<feature type="domain" description="BHLH" evidence="6">
    <location>
        <begin position="27"/>
        <end position="91"/>
    </location>
</feature>
<organism evidence="7 8">
    <name type="scientific">Amphibalanus amphitrite</name>
    <name type="common">Striped barnacle</name>
    <name type="synonym">Balanus amphitrite</name>
    <dbReference type="NCBI Taxonomy" id="1232801"/>
    <lineage>
        <taxon>Eukaryota</taxon>
        <taxon>Metazoa</taxon>
        <taxon>Ecdysozoa</taxon>
        <taxon>Arthropoda</taxon>
        <taxon>Crustacea</taxon>
        <taxon>Multicrustacea</taxon>
        <taxon>Cirripedia</taxon>
        <taxon>Thoracica</taxon>
        <taxon>Thoracicalcarea</taxon>
        <taxon>Balanomorpha</taxon>
        <taxon>Balanoidea</taxon>
        <taxon>Balanidae</taxon>
        <taxon>Amphibalaninae</taxon>
        <taxon>Amphibalanus</taxon>
    </lineage>
</organism>
<evidence type="ECO:0000313" key="7">
    <source>
        <dbReference type="EMBL" id="KAF0296511.1"/>
    </source>
</evidence>
<dbReference type="Gene3D" id="4.10.280.10">
    <property type="entry name" value="Helix-loop-helix DNA-binding domain"/>
    <property type="match status" value="1"/>
</dbReference>
<dbReference type="Pfam" id="PF00010">
    <property type="entry name" value="HLH"/>
    <property type="match status" value="1"/>
</dbReference>
<dbReference type="InterPro" id="IPR050370">
    <property type="entry name" value="HES_HEY"/>
</dbReference>
<sequence length="246" mass="26315">MDMDPLSPNSSKCGPGGYVPPSRTHEYKKLMKPLMERKRRARMNLCIEEIRDLISGQLSGPGPRAPRDDDLVSRMDKAEVLELAVKHIHKQLMSSRRPDPYTEVKMFHQGYMSARAVINDYLQSSQETDPAVLHRLNSHLDRLVAGPTMAPLAAPLRVLPPVPAPLAPPLVGPLAAPPPRPPVPPPAAAAAAAADTSSSSSGSDQEEPAGPSDGPINLSKSASASAFRPVVSKAAAAADPNSWRPW</sequence>
<evidence type="ECO:0000256" key="4">
    <source>
        <dbReference type="ARBA" id="ARBA00023242"/>
    </source>
</evidence>
<comment type="caution">
    <text evidence="7">The sequence shown here is derived from an EMBL/GenBank/DDBJ whole genome shotgun (WGS) entry which is preliminary data.</text>
</comment>
<dbReference type="OrthoDB" id="6085656at2759"/>
<accession>A0A6A4W3T9</accession>
<dbReference type="PANTHER" id="PTHR10985">
    <property type="entry name" value="BASIC HELIX-LOOP-HELIX TRANSCRIPTION FACTOR, HES-RELATED"/>
    <property type="match status" value="1"/>
</dbReference>
<feature type="region of interest" description="Disordered" evidence="5">
    <location>
        <begin position="1"/>
        <end position="24"/>
    </location>
</feature>
<evidence type="ECO:0000256" key="2">
    <source>
        <dbReference type="ARBA" id="ARBA00023015"/>
    </source>
</evidence>
<dbReference type="SUPFAM" id="SSF47459">
    <property type="entry name" value="HLH, helix-loop-helix DNA-binding domain"/>
    <property type="match status" value="1"/>
</dbReference>
<protein>
    <submittedName>
        <fullName evidence="7">Enhancer of split mgamma protein</fullName>
    </submittedName>
</protein>
<dbReference type="EMBL" id="VIIS01001555">
    <property type="protein sequence ID" value="KAF0296511.1"/>
    <property type="molecule type" value="Genomic_DNA"/>
</dbReference>
<comment type="subcellular location">
    <subcellularLocation>
        <location evidence="1">Nucleus</location>
    </subcellularLocation>
</comment>
<name>A0A6A4W3T9_AMPAM</name>
<dbReference type="PROSITE" id="PS50888">
    <property type="entry name" value="BHLH"/>
    <property type="match status" value="1"/>
</dbReference>
<evidence type="ECO:0000256" key="3">
    <source>
        <dbReference type="ARBA" id="ARBA00023163"/>
    </source>
</evidence>
<feature type="compositionally biased region" description="Pro residues" evidence="5">
    <location>
        <begin position="177"/>
        <end position="187"/>
    </location>
</feature>
<dbReference type="Proteomes" id="UP000440578">
    <property type="component" value="Unassembled WGS sequence"/>
</dbReference>
<reference evidence="7 8" key="1">
    <citation type="submission" date="2019-07" db="EMBL/GenBank/DDBJ databases">
        <title>Draft genome assembly of a fouling barnacle, Amphibalanus amphitrite (Darwin, 1854): The first reference genome for Thecostraca.</title>
        <authorList>
            <person name="Kim W."/>
        </authorList>
    </citation>
    <scope>NUCLEOTIDE SEQUENCE [LARGE SCALE GENOMIC DNA]</scope>
    <source>
        <strain evidence="7">SNU_AA5</strain>
        <tissue evidence="7">Soma without cirri and trophi</tissue>
    </source>
</reference>
<keyword evidence="3" id="KW-0804">Transcription</keyword>
<feature type="compositionally biased region" description="Low complexity" evidence="5">
    <location>
        <begin position="188"/>
        <end position="203"/>
    </location>
</feature>
<evidence type="ECO:0000256" key="1">
    <source>
        <dbReference type="ARBA" id="ARBA00004123"/>
    </source>
</evidence>
<dbReference type="SMART" id="SM00353">
    <property type="entry name" value="HLH"/>
    <property type="match status" value="1"/>
</dbReference>
<dbReference type="InterPro" id="IPR036638">
    <property type="entry name" value="HLH_DNA-bd_sf"/>
</dbReference>
<evidence type="ECO:0000313" key="8">
    <source>
        <dbReference type="Proteomes" id="UP000440578"/>
    </source>
</evidence>
<dbReference type="GO" id="GO:0046983">
    <property type="term" value="F:protein dimerization activity"/>
    <property type="evidence" value="ECO:0007669"/>
    <property type="project" value="InterPro"/>
</dbReference>
<keyword evidence="8" id="KW-1185">Reference proteome</keyword>
<dbReference type="AlphaFoldDB" id="A0A6A4W3T9"/>
<feature type="region of interest" description="Disordered" evidence="5">
    <location>
        <begin position="177"/>
        <end position="223"/>
    </location>
</feature>
<keyword evidence="2" id="KW-0805">Transcription regulation</keyword>